<dbReference type="NCBIfam" id="NF006765">
    <property type="entry name" value="PRK09287.1"/>
    <property type="match status" value="1"/>
</dbReference>
<dbReference type="Gene3D" id="1.20.5.320">
    <property type="entry name" value="6-Phosphogluconate Dehydrogenase, domain 3"/>
    <property type="match status" value="1"/>
</dbReference>
<accession>A0A1I7MGB8</accession>
<keyword evidence="8" id="KW-0521">NADP</keyword>
<evidence type="ECO:0000313" key="11">
    <source>
        <dbReference type="EMBL" id="SFV20974.1"/>
    </source>
</evidence>
<dbReference type="GO" id="GO:0004616">
    <property type="term" value="F:phosphogluconate dehydrogenase (decarboxylating) activity"/>
    <property type="evidence" value="ECO:0007669"/>
    <property type="project" value="UniProtKB-EC"/>
</dbReference>
<dbReference type="InterPro" id="IPR006183">
    <property type="entry name" value="Pgluconate_DH"/>
</dbReference>
<dbReference type="SUPFAM" id="SSF48179">
    <property type="entry name" value="6-phosphogluconate dehydrogenase C-terminal domain-like"/>
    <property type="match status" value="1"/>
</dbReference>
<feature type="binding site" description="in other chain" evidence="6">
    <location>
        <position position="224"/>
    </location>
    <ligand>
        <name>substrate</name>
        <note>ligand shared between dimeric partners</note>
    </ligand>
</feature>
<evidence type="ECO:0000313" key="12">
    <source>
        <dbReference type="Proteomes" id="UP000198881"/>
    </source>
</evidence>
<feature type="active site" description="Proton donor" evidence="5">
    <location>
        <position position="223"/>
    </location>
</feature>
<keyword evidence="3 8" id="KW-0560">Oxidoreductase</keyword>
<dbReference type="Gene3D" id="1.10.1040.10">
    <property type="entry name" value="N-(1-d-carboxylethyl)-l-norvaline Dehydrogenase, domain 2"/>
    <property type="match status" value="1"/>
</dbReference>
<feature type="domain" description="6-phosphogluconate dehydrogenase C-terminal" evidence="10">
    <location>
        <begin position="212"/>
        <end position="521"/>
    </location>
</feature>
<evidence type="ECO:0000256" key="5">
    <source>
        <dbReference type="PIRSR" id="PIRSR000109-1"/>
    </source>
</evidence>
<dbReference type="SUPFAM" id="SSF51735">
    <property type="entry name" value="NAD(P)-binding Rossmann-fold domains"/>
    <property type="match status" value="1"/>
</dbReference>
<reference evidence="11 12" key="1">
    <citation type="submission" date="2016-10" db="EMBL/GenBank/DDBJ databases">
        <authorList>
            <person name="de Groot N.N."/>
        </authorList>
    </citation>
    <scope>NUCLEOTIDE SEQUENCE [LARGE SCALE GENOMIC DNA]</scope>
    <source>
        <strain evidence="11 12">CGMCC 1.7054</strain>
    </source>
</reference>
<organism evidence="11 12">
    <name type="scientific">Micrococcus terreus</name>
    <dbReference type="NCBI Taxonomy" id="574650"/>
    <lineage>
        <taxon>Bacteria</taxon>
        <taxon>Bacillati</taxon>
        <taxon>Actinomycetota</taxon>
        <taxon>Actinomycetes</taxon>
        <taxon>Micrococcales</taxon>
        <taxon>Micrococcaceae</taxon>
        <taxon>Micrococcus</taxon>
    </lineage>
</organism>
<dbReference type="FunFam" id="1.10.1040.10:FF:000002">
    <property type="entry name" value="6-phosphogluconate dehydrogenase, decarboxylating"/>
    <property type="match status" value="1"/>
</dbReference>
<evidence type="ECO:0000256" key="6">
    <source>
        <dbReference type="PIRSR" id="PIRSR000109-2"/>
    </source>
</evidence>
<dbReference type="NCBIfam" id="TIGR00873">
    <property type="entry name" value="gnd"/>
    <property type="match status" value="1"/>
</dbReference>
<dbReference type="InterPro" id="IPR008927">
    <property type="entry name" value="6-PGluconate_DH-like_C_sf"/>
</dbReference>
<dbReference type="STRING" id="574650.SAMN04487966_102116"/>
<dbReference type="Pfam" id="PF00393">
    <property type="entry name" value="6PGD"/>
    <property type="match status" value="1"/>
</dbReference>
<feature type="binding site" evidence="7">
    <location>
        <begin position="66"/>
        <end position="68"/>
    </location>
    <ligand>
        <name>NADP(+)</name>
        <dbReference type="ChEBI" id="CHEBI:58349"/>
    </ligand>
</feature>
<comment type="pathway">
    <text evidence="8">Carbohydrate degradation; pentose phosphate pathway; D-ribulose 5-phosphate from D-glucose 6-phosphate (oxidative stage): step 3/3.</text>
</comment>
<feature type="binding site" evidence="7">
    <location>
        <begin position="108"/>
        <end position="110"/>
    </location>
    <ligand>
        <name>NADP(+)</name>
        <dbReference type="ChEBI" id="CHEBI:58349"/>
    </ligand>
</feature>
<dbReference type="AlphaFoldDB" id="A0A1I7MGB8"/>
<dbReference type="SMART" id="SM01350">
    <property type="entry name" value="6PGD"/>
    <property type="match status" value="1"/>
</dbReference>
<dbReference type="GO" id="GO:0006098">
    <property type="term" value="P:pentose-phosphate shunt"/>
    <property type="evidence" value="ECO:0007669"/>
    <property type="project" value="UniProtKB-UniPathway"/>
</dbReference>
<gene>
    <name evidence="11" type="ORF">SAMN04487966_102116</name>
</gene>
<feature type="binding site" description="in other chain" evidence="6">
    <location>
        <position position="321"/>
    </location>
    <ligand>
        <name>substrate</name>
        <note>ligand shared between dimeric partners</note>
    </ligand>
</feature>
<feature type="binding site" description="in other chain" evidence="6">
    <location>
        <begin position="162"/>
        <end position="164"/>
    </location>
    <ligand>
        <name>substrate</name>
        <note>ligand shared between dimeric partners</note>
    </ligand>
</feature>
<comment type="subunit">
    <text evidence="2">Homodimer.</text>
</comment>
<dbReference type="Pfam" id="PF03446">
    <property type="entry name" value="NAD_binding_2"/>
    <property type="match status" value="1"/>
</dbReference>
<dbReference type="InterPro" id="IPR006184">
    <property type="entry name" value="6PGdom_BS"/>
</dbReference>
<protein>
    <recommendedName>
        <fullName evidence="8">6-phosphogluconate dehydrogenase, decarboxylating</fullName>
        <ecNumber evidence="8">1.1.1.44</ecNumber>
    </recommendedName>
</protein>
<dbReference type="InterPro" id="IPR013328">
    <property type="entry name" value="6PGD_dom2"/>
</dbReference>
<keyword evidence="4 8" id="KW-0311">Gluconate utilization</keyword>
<feature type="binding site" description="in other chain" evidence="6">
    <location>
        <position position="136"/>
    </location>
    <ligand>
        <name>substrate</name>
        <note>ligand shared between dimeric partners</note>
    </ligand>
</feature>
<evidence type="ECO:0000256" key="7">
    <source>
        <dbReference type="PIRSR" id="PIRSR000109-3"/>
    </source>
</evidence>
<feature type="binding site" evidence="7">
    <location>
        <begin position="43"/>
        <end position="48"/>
    </location>
    <ligand>
        <name>NADP(+)</name>
        <dbReference type="ChEBI" id="CHEBI:58349"/>
    </ligand>
</feature>
<dbReference type="UniPathway" id="UPA00115">
    <property type="reaction ID" value="UER00410"/>
</dbReference>
<comment type="similarity">
    <text evidence="1 8">Belongs to the 6-phosphogluconate dehydrogenase family.</text>
</comment>
<dbReference type="Gene3D" id="3.40.50.720">
    <property type="entry name" value="NAD(P)-binding Rossmann-like Domain"/>
    <property type="match status" value="1"/>
</dbReference>
<feature type="binding site" description="in other chain" evidence="6">
    <location>
        <position position="294"/>
    </location>
    <ligand>
        <name>substrate</name>
        <note>ligand shared between dimeric partners</note>
    </ligand>
</feature>
<feature type="binding site" description="in other chain" evidence="6">
    <location>
        <begin position="219"/>
        <end position="220"/>
    </location>
    <ligand>
        <name>substrate</name>
        <note>ligand shared between dimeric partners</note>
    </ligand>
</feature>
<sequence>MNESITTAKDKLDPQEGPETGQARQAATPGDGREGRADIGVTGLAVMGANLARNFARNGYTVALHNRSRARTDDLVAQFSEEGDFIPTETLTELVANLATPRRVLVMVKAGQPVDDVIEQLIPLLEAGDIVIDAGNSHYEDTRRREAALAEQGLHFVGVGVSGGEEGALNGPAIMPGGPKESYQALGPLLESIAADYDGDPCCAWIGTDGAGHFVKMVHNGIEYADMQVIGEAYDLLRRVGGYEPAEQATIFDQWNRTELASYLIEITSDVLSQVDVETQRPLVDLIVDEAGQKGTGRWTAISGLDLGSPIAAIAESVFARSLSSQTAVRAQAQKTLQSGLDEADVARLAEGEDREAFVEDVRLALYASKLVSYAQGLDMLQAAGAQYGWSLDLGTIASLWRNGCIIRADLLDTIMKAYGGRDTERHPEPGTVAEGQPLNLLFAPEFTEAIAQAVPAWRRVVARAVAAGVPVPVFSSALAYYDGLRQDRLPAALTQGLRDYFGAHTYRRTDREGAFHTLWSGDRSEITA</sequence>
<name>A0A1I7MGB8_9MICC</name>
<evidence type="ECO:0000256" key="2">
    <source>
        <dbReference type="ARBA" id="ARBA00011738"/>
    </source>
</evidence>
<dbReference type="OrthoDB" id="9804542at2"/>
<dbReference type="PANTHER" id="PTHR11811">
    <property type="entry name" value="6-PHOSPHOGLUCONATE DEHYDROGENASE"/>
    <property type="match status" value="1"/>
</dbReference>
<dbReference type="EMBL" id="FPCG01000002">
    <property type="protein sequence ID" value="SFV20974.1"/>
    <property type="molecule type" value="Genomic_DNA"/>
</dbReference>
<feature type="binding site" evidence="6">
    <location>
        <position position="505"/>
    </location>
    <ligand>
        <name>substrate</name>
        <note>ligand shared between dimeric partners</note>
    </ligand>
</feature>
<dbReference type="InterPro" id="IPR006114">
    <property type="entry name" value="6PGDH_C"/>
</dbReference>
<evidence type="ECO:0000256" key="3">
    <source>
        <dbReference type="ARBA" id="ARBA00023002"/>
    </source>
</evidence>
<feature type="binding site" evidence="7">
    <location>
        <position position="136"/>
    </location>
    <ligand>
        <name>NADP(+)</name>
        <dbReference type="ChEBI" id="CHEBI:58349"/>
    </ligand>
</feature>
<dbReference type="PROSITE" id="PS00461">
    <property type="entry name" value="6PGD"/>
    <property type="match status" value="1"/>
</dbReference>
<dbReference type="PRINTS" id="PR00076">
    <property type="entry name" value="6PGDHDRGNASE"/>
</dbReference>
<keyword evidence="12" id="KW-1185">Reference proteome</keyword>
<dbReference type="InterPro" id="IPR006113">
    <property type="entry name" value="6PGDH_Gnd/GntZ"/>
</dbReference>
<keyword evidence="8" id="KW-0570">Pentose shunt</keyword>
<evidence type="ECO:0000256" key="4">
    <source>
        <dbReference type="ARBA" id="ARBA00023064"/>
    </source>
</evidence>
<dbReference type="Proteomes" id="UP000198881">
    <property type="component" value="Unassembled WGS sequence"/>
</dbReference>
<dbReference type="InterPro" id="IPR006115">
    <property type="entry name" value="6PGDH_NADP-bd"/>
</dbReference>
<proteinExistence type="inferred from homology"/>
<dbReference type="GO" id="GO:0019521">
    <property type="term" value="P:D-gluconate metabolic process"/>
    <property type="evidence" value="ECO:0007669"/>
    <property type="project" value="UniProtKB-KW"/>
</dbReference>
<evidence type="ECO:0000256" key="9">
    <source>
        <dbReference type="SAM" id="MobiDB-lite"/>
    </source>
</evidence>
<feature type="active site" description="Proton acceptor" evidence="5">
    <location>
        <position position="216"/>
    </location>
</feature>
<feature type="binding site" evidence="6">
    <location>
        <position position="499"/>
    </location>
    <ligand>
        <name>substrate</name>
        <note>ligand shared between dimeric partners</note>
    </ligand>
</feature>
<evidence type="ECO:0000256" key="8">
    <source>
        <dbReference type="RuleBase" id="RU000485"/>
    </source>
</evidence>
<dbReference type="FunFam" id="3.40.50.720:FF:000007">
    <property type="entry name" value="6-phosphogluconate dehydrogenase, decarboxylating"/>
    <property type="match status" value="1"/>
</dbReference>
<dbReference type="GO" id="GO:0050661">
    <property type="term" value="F:NADP binding"/>
    <property type="evidence" value="ECO:0007669"/>
    <property type="project" value="InterPro"/>
</dbReference>
<feature type="region of interest" description="Disordered" evidence="9">
    <location>
        <begin position="1"/>
        <end position="36"/>
    </location>
</feature>
<evidence type="ECO:0000256" key="1">
    <source>
        <dbReference type="ARBA" id="ARBA00008419"/>
    </source>
</evidence>
<evidence type="ECO:0000259" key="10">
    <source>
        <dbReference type="SMART" id="SM01350"/>
    </source>
</evidence>
<comment type="catalytic activity">
    <reaction evidence="8">
        <text>6-phospho-D-gluconate + NADP(+) = D-ribulose 5-phosphate + CO2 + NADPH</text>
        <dbReference type="Rhea" id="RHEA:10116"/>
        <dbReference type="ChEBI" id="CHEBI:16526"/>
        <dbReference type="ChEBI" id="CHEBI:57783"/>
        <dbReference type="ChEBI" id="CHEBI:58121"/>
        <dbReference type="ChEBI" id="CHEBI:58349"/>
        <dbReference type="ChEBI" id="CHEBI:58759"/>
        <dbReference type="EC" id="1.1.1.44"/>
    </reaction>
</comment>
<dbReference type="EC" id="1.1.1.44" evidence="8"/>
<dbReference type="InterPro" id="IPR036291">
    <property type="entry name" value="NAD(P)-bd_dom_sf"/>
</dbReference>
<dbReference type="PIRSF" id="PIRSF000109">
    <property type="entry name" value="6PGD"/>
    <property type="match status" value="1"/>
</dbReference>